<evidence type="ECO:0000313" key="3">
    <source>
        <dbReference type="Proteomes" id="UP000002315"/>
    </source>
</evidence>
<dbReference type="HOGENOM" id="CLU_032214_0_0_2"/>
<dbReference type="AlphaFoldDB" id="E3GWD0"/>
<dbReference type="SMART" id="SM00729">
    <property type="entry name" value="Elp3"/>
    <property type="match status" value="1"/>
</dbReference>
<dbReference type="InterPro" id="IPR058240">
    <property type="entry name" value="rSAM_sf"/>
</dbReference>
<reference evidence="2 3" key="1">
    <citation type="journal article" date="2010" name="Stand. Genomic Sci.">
        <title>Complete genome sequence of Methanothermus fervidus type strain (V24S).</title>
        <authorList>
            <person name="Anderson I."/>
            <person name="Djao O.D."/>
            <person name="Misra M."/>
            <person name="Chertkov O."/>
            <person name="Nolan M."/>
            <person name="Lucas S."/>
            <person name="Lapidus A."/>
            <person name="Del Rio T.G."/>
            <person name="Tice H."/>
            <person name="Cheng J.F."/>
            <person name="Tapia R."/>
            <person name="Han C."/>
            <person name="Goodwin L."/>
            <person name="Pitluck S."/>
            <person name="Liolios K."/>
            <person name="Ivanova N."/>
            <person name="Mavromatis K."/>
            <person name="Mikhailova N."/>
            <person name="Pati A."/>
            <person name="Brambilla E."/>
            <person name="Chen A."/>
            <person name="Palaniappan K."/>
            <person name="Land M."/>
            <person name="Hauser L."/>
            <person name="Chang Y.J."/>
            <person name="Jeffries C.D."/>
            <person name="Sikorski J."/>
            <person name="Spring S."/>
            <person name="Rohde M."/>
            <person name="Eichinger K."/>
            <person name="Huber H."/>
            <person name="Wirth R."/>
            <person name="Goker M."/>
            <person name="Detter J.C."/>
            <person name="Woyke T."/>
            <person name="Bristow J."/>
            <person name="Eisen J.A."/>
            <person name="Markowitz V."/>
            <person name="Hugenholtz P."/>
            <person name="Klenk H.P."/>
            <person name="Kyrpides N.C."/>
        </authorList>
    </citation>
    <scope>NUCLEOTIDE SEQUENCE [LARGE SCALE GENOMIC DNA]</scope>
    <source>
        <strain evidence="3">ATCC 43054 / DSM 2088 / JCM 10308 / V24 S</strain>
    </source>
</reference>
<gene>
    <name evidence="2" type="ordered locus">Mfer_1101</name>
</gene>
<evidence type="ECO:0000313" key="2">
    <source>
        <dbReference type="EMBL" id="ADP77895.1"/>
    </source>
</evidence>
<dbReference type="PANTHER" id="PTHR42731">
    <property type="entry name" value="SLL1084 PROTEIN"/>
    <property type="match status" value="1"/>
</dbReference>
<dbReference type="GO" id="GO:0051536">
    <property type="term" value="F:iron-sulfur cluster binding"/>
    <property type="evidence" value="ECO:0007669"/>
    <property type="project" value="InterPro"/>
</dbReference>
<dbReference type="InterPro" id="IPR007197">
    <property type="entry name" value="rSAM"/>
</dbReference>
<dbReference type="Gene3D" id="3.80.30.20">
    <property type="entry name" value="tm_1862 like domain"/>
    <property type="match status" value="1"/>
</dbReference>
<dbReference type="SFLD" id="SFLDS00029">
    <property type="entry name" value="Radical_SAM"/>
    <property type="match status" value="1"/>
</dbReference>
<dbReference type="PROSITE" id="PS51918">
    <property type="entry name" value="RADICAL_SAM"/>
    <property type="match status" value="1"/>
</dbReference>
<dbReference type="SUPFAM" id="SSF102114">
    <property type="entry name" value="Radical SAM enzymes"/>
    <property type="match status" value="1"/>
</dbReference>
<organism evidence="2 3">
    <name type="scientific">Methanothermus fervidus (strain ATCC 43054 / DSM 2088 / JCM 10308 / V24 S)</name>
    <dbReference type="NCBI Taxonomy" id="523846"/>
    <lineage>
        <taxon>Archaea</taxon>
        <taxon>Methanobacteriati</taxon>
        <taxon>Methanobacteriota</taxon>
        <taxon>Methanomada group</taxon>
        <taxon>Methanobacteria</taxon>
        <taxon>Methanobacteriales</taxon>
        <taxon>Methanothermaceae</taxon>
        <taxon>Methanothermus</taxon>
    </lineage>
</organism>
<evidence type="ECO:0000259" key="1">
    <source>
        <dbReference type="PROSITE" id="PS51918"/>
    </source>
</evidence>
<dbReference type="GO" id="GO:0003824">
    <property type="term" value="F:catalytic activity"/>
    <property type="evidence" value="ECO:0007669"/>
    <property type="project" value="InterPro"/>
</dbReference>
<dbReference type="STRING" id="523846.Mfer_1101"/>
<protein>
    <submittedName>
        <fullName evidence="2">Radical SAM domain protein</fullName>
    </submittedName>
</protein>
<name>E3GWD0_METFV</name>
<dbReference type="EMBL" id="CP002278">
    <property type="protein sequence ID" value="ADP77895.1"/>
    <property type="molecule type" value="Genomic_DNA"/>
</dbReference>
<dbReference type="PANTHER" id="PTHR42731:SF4">
    <property type="entry name" value="RADICAL SAM DOMAIN PROTEIN"/>
    <property type="match status" value="1"/>
</dbReference>
<sequence>MKIVLTADETLTSTYRNLPLSDFLGCVPPQRIPPILYRIIDTQVPHKNGRLIFAPYSLRKVEAALLKKYRRDEVAVVHPKYVEKFIDENTKIVAVTAMDPLGLGPLTMMFTEGGRFPSYTKIKFTSLVDRINSYRERKNLDFKIVVGGSGAWQLKAKEYEMKKLKIDHLIIGETEHKIAEIFKDIEVEKADEIILIRDQPSANEIPTIVGPSYKGMVEVMRGCGRGCKFCDPNIRKVRYYPIKKIIREIKVNKSAGQNNAWLHSEDIFSYMLEDKKEYNPNEEAVINLFKEVLKIVNYANPTHANIASALAAPRIIKEIAKLNNAGPNRWVGVQIGFETASPSLLKKIASNKAKPFNVDEWPQVLLNGTYLLNKYFWFPAYTSIVGLPGATEEDEIYTARLIITMRKVLREKLGKKAHFVVVPLSFVPMGYLKDKEFFNINEELTKGELLHIYHAWKQILWEFRRGFKMVKKGLLATLISPLIKLGLRFLLKGIEKWANEKGVDVNKPLDPINIKIERGMIN</sequence>
<dbReference type="SFLD" id="SFLDG01082">
    <property type="entry name" value="B12-binding_domain_containing"/>
    <property type="match status" value="1"/>
</dbReference>
<dbReference type="InterPro" id="IPR023404">
    <property type="entry name" value="rSAM_horseshoe"/>
</dbReference>
<dbReference type="Proteomes" id="UP000002315">
    <property type="component" value="Chromosome"/>
</dbReference>
<dbReference type="KEGG" id="mfv:Mfer_1101"/>
<proteinExistence type="predicted"/>
<accession>E3GWD0</accession>
<keyword evidence="3" id="KW-1185">Reference proteome</keyword>
<dbReference type="Pfam" id="PF04055">
    <property type="entry name" value="Radical_SAM"/>
    <property type="match status" value="1"/>
</dbReference>
<feature type="domain" description="Radical SAM core" evidence="1">
    <location>
        <begin position="209"/>
        <end position="458"/>
    </location>
</feature>
<dbReference type="InterPro" id="IPR006638">
    <property type="entry name" value="Elp3/MiaA/NifB-like_rSAM"/>
</dbReference>